<feature type="compositionally biased region" description="Basic residues" evidence="1">
    <location>
        <begin position="96"/>
        <end position="105"/>
    </location>
</feature>
<proteinExistence type="predicted"/>
<evidence type="ECO:0000313" key="2">
    <source>
        <dbReference type="EMBL" id="KKK91975.1"/>
    </source>
</evidence>
<feature type="region of interest" description="Disordered" evidence="1">
    <location>
        <begin position="80"/>
        <end position="111"/>
    </location>
</feature>
<feature type="region of interest" description="Disordered" evidence="1">
    <location>
        <begin position="41"/>
        <end position="61"/>
    </location>
</feature>
<comment type="caution">
    <text evidence="2">The sequence shown here is derived from an EMBL/GenBank/DDBJ whole genome shotgun (WGS) entry which is preliminary data.</text>
</comment>
<organism evidence="2">
    <name type="scientific">marine sediment metagenome</name>
    <dbReference type="NCBI Taxonomy" id="412755"/>
    <lineage>
        <taxon>unclassified sequences</taxon>
        <taxon>metagenomes</taxon>
        <taxon>ecological metagenomes</taxon>
    </lineage>
</organism>
<sequence>DQAPVLLTIQTRKAAKKGVCFYRTGDLIYIANSIPPNCFTGPAIPRRKEVPEKQDMKKEEKVERLPGSFILSFDGEKDQKKKIARKKRQKEIAWKKDRKRLKHAKDKMWPA</sequence>
<dbReference type="EMBL" id="LAZR01048418">
    <property type="protein sequence ID" value="KKK91975.1"/>
    <property type="molecule type" value="Genomic_DNA"/>
</dbReference>
<evidence type="ECO:0000256" key="1">
    <source>
        <dbReference type="SAM" id="MobiDB-lite"/>
    </source>
</evidence>
<gene>
    <name evidence="2" type="ORF">LCGC14_2707540</name>
</gene>
<name>A0A0F9A1L7_9ZZZZ</name>
<accession>A0A0F9A1L7</accession>
<protein>
    <submittedName>
        <fullName evidence="2">Uncharacterized protein</fullName>
    </submittedName>
</protein>
<reference evidence="2" key="1">
    <citation type="journal article" date="2015" name="Nature">
        <title>Complex archaea that bridge the gap between prokaryotes and eukaryotes.</title>
        <authorList>
            <person name="Spang A."/>
            <person name="Saw J.H."/>
            <person name="Jorgensen S.L."/>
            <person name="Zaremba-Niedzwiedzka K."/>
            <person name="Martijn J."/>
            <person name="Lind A.E."/>
            <person name="van Eijk R."/>
            <person name="Schleper C."/>
            <person name="Guy L."/>
            <person name="Ettema T.J."/>
        </authorList>
    </citation>
    <scope>NUCLEOTIDE SEQUENCE</scope>
</reference>
<feature type="compositionally biased region" description="Basic and acidic residues" evidence="1">
    <location>
        <begin position="46"/>
        <end position="61"/>
    </location>
</feature>
<dbReference type="AlphaFoldDB" id="A0A0F9A1L7"/>
<feature type="non-terminal residue" evidence="2">
    <location>
        <position position="1"/>
    </location>
</feature>